<keyword evidence="2 8" id="KW-0812">Transmembrane</keyword>
<keyword evidence="11" id="KW-1185">Reference proteome</keyword>
<evidence type="ECO:0000259" key="9">
    <source>
        <dbReference type="Pfam" id="PF00520"/>
    </source>
</evidence>
<dbReference type="InterPro" id="IPR045319">
    <property type="entry name" value="KAT/AKT"/>
</dbReference>
<proteinExistence type="predicted"/>
<evidence type="ECO:0000256" key="8">
    <source>
        <dbReference type="SAM" id="Phobius"/>
    </source>
</evidence>
<evidence type="ECO:0000256" key="7">
    <source>
        <dbReference type="SAM" id="MobiDB-lite"/>
    </source>
</evidence>
<organism evidence="10 11">
    <name type="scientific">Tetradesmus obliquus</name>
    <name type="common">Green alga</name>
    <name type="synonym">Acutodesmus obliquus</name>
    <dbReference type="NCBI Taxonomy" id="3088"/>
    <lineage>
        <taxon>Eukaryota</taxon>
        <taxon>Viridiplantae</taxon>
        <taxon>Chlorophyta</taxon>
        <taxon>core chlorophytes</taxon>
        <taxon>Chlorophyceae</taxon>
        <taxon>CS clade</taxon>
        <taxon>Sphaeropleales</taxon>
        <taxon>Scenedesmaceae</taxon>
        <taxon>Tetradesmus</taxon>
    </lineage>
</organism>
<dbReference type="Gene3D" id="1.10.287.70">
    <property type="match status" value="1"/>
</dbReference>
<feature type="transmembrane region" description="Helical" evidence="8">
    <location>
        <begin position="273"/>
        <end position="291"/>
    </location>
</feature>
<name>A0ABY8UIR2_TETOB</name>
<evidence type="ECO:0000256" key="3">
    <source>
        <dbReference type="ARBA" id="ARBA00022826"/>
    </source>
</evidence>
<dbReference type="PANTHER" id="PTHR45743">
    <property type="entry name" value="POTASSIUM CHANNEL AKT1"/>
    <property type="match status" value="1"/>
</dbReference>
<comment type="subcellular location">
    <subcellularLocation>
        <location evidence="1">Membrane</location>
        <topology evidence="1">Multi-pass membrane protein</topology>
    </subcellularLocation>
</comment>
<keyword evidence="4" id="KW-0406">Ion transport</keyword>
<keyword evidence="6 8" id="KW-0472">Membrane</keyword>
<dbReference type="InterPro" id="IPR005821">
    <property type="entry name" value="Ion_trans_dom"/>
</dbReference>
<reference evidence="10 11" key="1">
    <citation type="submission" date="2023-05" db="EMBL/GenBank/DDBJ databases">
        <title>A 100% complete, gapless, phased diploid assembly of the Scenedesmus obliquus UTEX 3031 genome.</title>
        <authorList>
            <person name="Biondi T.C."/>
            <person name="Hanschen E.R."/>
            <person name="Kwon T."/>
            <person name="Eng W."/>
            <person name="Kruse C.P.S."/>
            <person name="Koehler S.I."/>
            <person name="Kunde Y."/>
            <person name="Gleasner C.D."/>
            <person name="You Mak K.T."/>
            <person name="Polle J."/>
            <person name="Hovde B.T."/>
            <person name="Starkenburg S.R."/>
        </authorList>
    </citation>
    <scope>NUCLEOTIDE SEQUENCE [LARGE SCALE GENOMIC DNA]</scope>
    <source>
        <strain evidence="10 11">DOE0152z</strain>
    </source>
</reference>
<evidence type="ECO:0000256" key="2">
    <source>
        <dbReference type="ARBA" id="ARBA00022692"/>
    </source>
</evidence>
<dbReference type="Proteomes" id="UP001244341">
    <property type="component" value="Chromosome 12b"/>
</dbReference>
<keyword evidence="3" id="KW-0630">Potassium</keyword>
<feature type="transmembrane region" description="Helical" evidence="8">
    <location>
        <begin position="311"/>
        <end position="336"/>
    </location>
</feature>
<keyword evidence="4" id="KW-0851">Voltage-gated channel</keyword>
<evidence type="ECO:0000313" key="11">
    <source>
        <dbReference type="Proteomes" id="UP001244341"/>
    </source>
</evidence>
<keyword evidence="5 8" id="KW-1133">Transmembrane helix</keyword>
<sequence>MLRNLLRRISERSPAPEDPAQIRRGSSSSEQKQQHAYRENQEVLGKGAVAQMADLAFDDVGKRQVAVEEAYMLGWGIVHPYNRFFRAWWWLTIFAAAVTGWLIPYMLAFLAGLDGPGSPAYGVEAALLAVFLGDMLSSFFVARYERGVLVGNRQQLVATYLRFRFWWDILTVFPWDWIVLSGMGLLGSDTPRARFISLLGLLKLGRMYRIDRLYRHLEFNLALPLVVTRLTRVATYGFFLVHWAGCGFWFIAQQEAALGHENWLQHLIAREPAVAYWGIWDQYTFSVYWAVSTFYAMSAGDLAPQTFAEVIFSMVYIALNILLWAWIIGSVVLLVARADESSARYRHRMHALERYGKDKGLPQDMRGC</sequence>
<evidence type="ECO:0000256" key="6">
    <source>
        <dbReference type="ARBA" id="ARBA00023136"/>
    </source>
</evidence>
<keyword evidence="3" id="KW-0631">Potassium channel</keyword>
<dbReference type="SUPFAM" id="SSF81324">
    <property type="entry name" value="Voltage-gated potassium channels"/>
    <property type="match status" value="1"/>
</dbReference>
<keyword evidence="3" id="KW-0633">Potassium transport</keyword>
<evidence type="ECO:0000256" key="1">
    <source>
        <dbReference type="ARBA" id="ARBA00004141"/>
    </source>
</evidence>
<dbReference type="Pfam" id="PF00520">
    <property type="entry name" value="Ion_trans"/>
    <property type="match status" value="1"/>
</dbReference>
<keyword evidence="4" id="KW-0813">Transport</keyword>
<evidence type="ECO:0000256" key="4">
    <source>
        <dbReference type="ARBA" id="ARBA00022882"/>
    </source>
</evidence>
<protein>
    <recommendedName>
        <fullName evidence="9">Ion transport domain-containing protein</fullName>
    </recommendedName>
</protein>
<evidence type="ECO:0000313" key="10">
    <source>
        <dbReference type="EMBL" id="WIA21180.1"/>
    </source>
</evidence>
<feature type="transmembrane region" description="Helical" evidence="8">
    <location>
        <begin position="165"/>
        <end position="186"/>
    </location>
</feature>
<feature type="region of interest" description="Disordered" evidence="7">
    <location>
        <begin position="9"/>
        <end position="35"/>
    </location>
</feature>
<keyword evidence="4" id="KW-0407">Ion channel</keyword>
<accession>A0ABY8UIR2</accession>
<feature type="transmembrane region" description="Helical" evidence="8">
    <location>
        <begin position="125"/>
        <end position="144"/>
    </location>
</feature>
<dbReference type="EMBL" id="CP126219">
    <property type="protein sequence ID" value="WIA21180.1"/>
    <property type="molecule type" value="Genomic_DNA"/>
</dbReference>
<feature type="transmembrane region" description="Helical" evidence="8">
    <location>
        <begin position="88"/>
        <end position="113"/>
    </location>
</feature>
<feature type="transmembrane region" description="Helical" evidence="8">
    <location>
        <begin position="233"/>
        <end position="252"/>
    </location>
</feature>
<evidence type="ECO:0000256" key="5">
    <source>
        <dbReference type="ARBA" id="ARBA00022989"/>
    </source>
</evidence>
<feature type="domain" description="Ion transport" evidence="9">
    <location>
        <begin position="87"/>
        <end position="339"/>
    </location>
</feature>
<gene>
    <name evidence="10" type="ORF">OEZ85_005486</name>
</gene>